<dbReference type="EMBL" id="HBUF01341070">
    <property type="protein sequence ID" value="CAG6703542.1"/>
    <property type="molecule type" value="Transcribed_RNA"/>
</dbReference>
<name>A0A8D8UJ70_9HEMI</name>
<sequence length="161" mass="16505">MTGSNLESFCNVVGSNLASFCSVGSKFDSLGGASEGSTTGGGTSMEARLAESDVLLGKATGSIGCMFGVSWCTGLSCDNIDSCRTSTGSDVKFSFSTGCFSTCVKSCTSAGRFVKFSFTTGCVSSSVSESDPSILITSESSLLLLCKAELFFPDIFTDCST</sequence>
<organism evidence="1">
    <name type="scientific">Cacopsylla melanoneura</name>
    <dbReference type="NCBI Taxonomy" id="428564"/>
    <lineage>
        <taxon>Eukaryota</taxon>
        <taxon>Metazoa</taxon>
        <taxon>Ecdysozoa</taxon>
        <taxon>Arthropoda</taxon>
        <taxon>Hexapoda</taxon>
        <taxon>Insecta</taxon>
        <taxon>Pterygota</taxon>
        <taxon>Neoptera</taxon>
        <taxon>Paraneoptera</taxon>
        <taxon>Hemiptera</taxon>
        <taxon>Sternorrhyncha</taxon>
        <taxon>Psylloidea</taxon>
        <taxon>Psyllidae</taxon>
        <taxon>Psyllinae</taxon>
        <taxon>Cacopsylla</taxon>
    </lineage>
</organism>
<protein>
    <submittedName>
        <fullName evidence="1">Uncharacterized protein</fullName>
    </submittedName>
</protein>
<dbReference type="EMBL" id="HBUF01341072">
    <property type="protein sequence ID" value="CAG6703555.1"/>
    <property type="molecule type" value="Transcribed_RNA"/>
</dbReference>
<proteinExistence type="predicted"/>
<dbReference type="AlphaFoldDB" id="A0A8D8UJ70"/>
<accession>A0A8D8UJ70</accession>
<reference evidence="1" key="1">
    <citation type="submission" date="2021-05" db="EMBL/GenBank/DDBJ databases">
        <authorList>
            <person name="Alioto T."/>
            <person name="Alioto T."/>
            <person name="Gomez Garrido J."/>
        </authorList>
    </citation>
    <scope>NUCLEOTIDE SEQUENCE</scope>
</reference>
<evidence type="ECO:0000313" key="1">
    <source>
        <dbReference type="EMBL" id="CAG6703542.1"/>
    </source>
</evidence>